<keyword evidence="3" id="KW-1185">Reference proteome</keyword>
<dbReference type="AlphaFoldDB" id="A0A964UWQ3"/>
<dbReference type="Pfam" id="PF00576">
    <property type="entry name" value="Transthyretin"/>
    <property type="match status" value="1"/>
</dbReference>
<comment type="caution">
    <text evidence="2">The sequence shown here is derived from an EMBL/GenBank/DDBJ whole genome shotgun (WGS) entry which is preliminary data.</text>
</comment>
<proteinExistence type="predicted"/>
<dbReference type="InterPro" id="IPR036817">
    <property type="entry name" value="Transthyretin/HIU_hydrolase_sf"/>
</dbReference>
<accession>A0A964UWQ3</accession>
<gene>
    <name evidence="2" type="ORF">GUY60_16505</name>
</gene>
<organism evidence="2 3">
    <name type="scientific">Streptomyces boluensis</name>
    <dbReference type="NCBI Taxonomy" id="1775135"/>
    <lineage>
        <taxon>Bacteria</taxon>
        <taxon>Bacillati</taxon>
        <taxon>Actinomycetota</taxon>
        <taxon>Actinomycetes</taxon>
        <taxon>Kitasatosporales</taxon>
        <taxon>Streptomycetaceae</taxon>
        <taxon>Streptomyces</taxon>
    </lineage>
</organism>
<feature type="domain" description="Transthyretin/hydroxyisourate hydrolase" evidence="1">
    <location>
        <begin position="24"/>
        <end position="105"/>
    </location>
</feature>
<evidence type="ECO:0000313" key="2">
    <source>
        <dbReference type="EMBL" id="NBE52995.1"/>
    </source>
</evidence>
<dbReference type="EMBL" id="JAAAHS010000113">
    <property type="protein sequence ID" value="NBE52995.1"/>
    <property type="molecule type" value="Genomic_DNA"/>
</dbReference>
<reference evidence="2" key="1">
    <citation type="submission" date="2020-01" db="EMBL/GenBank/DDBJ databases">
        <title>Whole-genome analyses of novel actinobacteria.</title>
        <authorList>
            <person name="Sahin N."/>
        </authorList>
    </citation>
    <scope>NUCLEOTIDE SEQUENCE</scope>
    <source>
        <strain evidence="2">YC537</strain>
    </source>
</reference>
<name>A0A964UWQ3_9ACTN</name>
<dbReference type="Gene3D" id="2.60.40.180">
    <property type="entry name" value="Transthyretin/hydroxyisourate hydrolase domain"/>
    <property type="match status" value="1"/>
</dbReference>
<dbReference type="OrthoDB" id="4212309at2"/>
<dbReference type="RefSeq" id="WP_161698486.1">
    <property type="nucleotide sequence ID" value="NZ_JAAAHS010000113.1"/>
</dbReference>
<dbReference type="PANTHER" id="PTHR10395:SF7">
    <property type="entry name" value="5-HYDROXYISOURATE HYDROLASE"/>
    <property type="match status" value="1"/>
</dbReference>
<dbReference type="GO" id="GO:0006144">
    <property type="term" value="P:purine nucleobase metabolic process"/>
    <property type="evidence" value="ECO:0007669"/>
    <property type="project" value="TreeGrafter"/>
</dbReference>
<evidence type="ECO:0000259" key="1">
    <source>
        <dbReference type="Pfam" id="PF00576"/>
    </source>
</evidence>
<sequence length="106" mass="11995">MRLTPQATHPQPRALSLQIVDRTAPSVRTNAEGRTDEPILTPEEAKAGRYELLFHVDEYYAGLPGELPDPAFIDQVPVRFTVFDVTQHFHVPMICTPWNCTTYRGS</sequence>
<dbReference type="GO" id="GO:0016787">
    <property type="term" value="F:hydrolase activity"/>
    <property type="evidence" value="ECO:0007669"/>
    <property type="project" value="UniProtKB-KW"/>
</dbReference>
<dbReference type="PANTHER" id="PTHR10395">
    <property type="entry name" value="URICASE AND TRANSTHYRETIN-RELATED"/>
    <property type="match status" value="1"/>
</dbReference>
<keyword evidence="2" id="KW-0378">Hydrolase</keyword>
<dbReference type="InterPro" id="IPR023416">
    <property type="entry name" value="Transthyretin/HIU_hydrolase_d"/>
</dbReference>
<protein>
    <submittedName>
        <fullName evidence="2">5-hydroxyisourate hydrolase</fullName>
    </submittedName>
</protein>
<dbReference type="SUPFAM" id="SSF49472">
    <property type="entry name" value="Transthyretin (synonym: prealbumin)"/>
    <property type="match status" value="1"/>
</dbReference>
<dbReference type="Proteomes" id="UP000598297">
    <property type="component" value="Unassembled WGS sequence"/>
</dbReference>
<evidence type="ECO:0000313" key="3">
    <source>
        <dbReference type="Proteomes" id="UP000598297"/>
    </source>
</evidence>